<protein>
    <submittedName>
        <fullName evidence="2">Uncharacterized protein</fullName>
    </submittedName>
</protein>
<accession>A0A2I0STS6</accession>
<comment type="caution">
    <text evidence="2">The sequence shown here is derived from an EMBL/GenBank/DDBJ whole genome shotgun (WGS) entry which is preliminary data.</text>
</comment>
<name>A0A2I0STS6_9ACTN</name>
<evidence type="ECO:0000313" key="2">
    <source>
        <dbReference type="EMBL" id="PKT73336.1"/>
    </source>
</evidence>
<dbReference type="Proteomes" id="UP000236178">
    <property type="component" value="Unassembled WGS sequence"/>
</dbReference>
<proteinExistence type="predicted"/>
<evidence type="ECO:0000256" key="1">
    <source>
        <dbReference type="SAM" id="MobiDB-lite"/>
    </source>
</evidence>
<reference evidence="2 3" key="1">
    <citation type="submission" date="2017-12" db="EMBL/GenBank/DDBJ databases">
        <title>Streptomyces populusis sp. nov., a novel endophytic actinobacterium isolated from stems of Populus adenopoda Maxim.</title>
        <authorList>
            <person name="Wang Z."/>
        </authorList>
    </citation>
    <scope>NUCLEOTIDE SEQUENCE [LARGE SCALE GENOMIC DNA]</scope>
    <source>
        <strain evidence="2 3">A249</strain>
    </source>
</reference>
<sequence>MLASAGQHRASRPRPLMRRQPVSAPRRPDRARTGGRPCPRERPPPGSRAPCSVRSPVASGA</sequence>
<evidence type="ECO:0000313" key="3">
    <source>
        <dbReference type="Proteomes" id="UP000236178"/>
    </source>
</evidence>
<feature type="compositionally biased region" description="Basic and acidic residues" evidence="1">
    <location>
        <begin position="26"/>
        <end position="43"/>
    </location>
</feature>
<gene>
    <name evidence="2" type="ORF">CW362_09365</name>
</gene>
<feature type="region of interest" description="Disordered" evidence="1">
    <location>
        <begin position="1"/>
        <end position="61"/>
    </location>
</feature>
<keyword evidence="3" id="KW-1185">Reference proteome</keyword>
<organism evidence="2 3">
    <name type="scientific">Streptomyces populi</name>
    <dbReference type="NCBI Taxonomy" id="2058924"/>
    <lineage>
        <taxon>Bacteria</taxon>
        <taxon>Bacillati</taxon>
        <taxon>Actinomycetota</taxon>
        <taxon>Actinomycetes</taxon>
        <taxon>Kitasatosporales</taxon>
        <taxon>Streptomycetaceae</taxon>
        <taxon>Streptomyces</taxon>
    </lineage>
</organism>
<dbReference type="EMBL" id="PJOS01000012">
    <property type="protein sequence ID" value="PKT73336.1"/>
    <property type="molecule type" value="Genomic_DNA"/>
</dbReference>
<dbReference type="AlphaFoldDB" id="A0A2I0STS6"/>